<feature type="compositionally biased region" description="Basic residues" evidence="1">
    <location>
        <begin position="168"/>
        <end position="179"/>
    </location>
</feature>
<gene>
    <name evidence="2" type="ORF">EYF80_056286</name>
</gene>
<dbReference type="AlphaFoldDB" id="A0A4Z2EXS7"/>
<feature type="region of interest" description="Disordered" evidence="1">
    <location>
        <begin position="151"/>
        <end position="296"/>
    </location>
</feature>
<name>A0A4Z2EXS7_9TELE</name>
<evidence type="ECO:0000256" key="1">
    <source>
        <dbReference type="SAM" id="MobiDB-lite"/>
    </source>
</evidence>
<protein>
    <submittedName>
        <fullName evidence="2">Uncharacterized protein</fullName>
    </submittedName>
</protein>
<dbReference type="Proteomes" id="UP000314294">
    <property type="component" value="Unassembled WGS sequence"/>
</dbReference>
<feature type="compositionally biased region" description="Basic and acidic residues" evidence="1">
    <location>
        <begin position="226"/>
        <end position="239"/>
    </location>
</feature>
<comment type="caution">
    <text evidence="2">The sequence shown here is derived from an EMBL/GenBank/DDBJ whole genome shotgun (WGS) entry which is preliminary data.</text>
</comment>
<feature type="region of interest" description="Disordered" evidence="1">
    <location>
        <begin position="1"/>
        <end position="21"/>
    </location>
</feature>
<organism evidence="2 3">
    <name type="scientific">Liparis tanakae</name>
    <name type="common">Tanaka's snailfish</name>
    <dbReference type="NCBI Taxonomy" id="230148"/>
    <lineage>
        <taxon>Eukaryota</taxon>
        <taxon>Metazoa</taxon>
        <taxon>Chordata</taxon>
        <taxon>Craniata</taxon>
        <taxon>Vertebrata</taxon>
        <taxon>Euteleostomi</taxon>
        <taxon>Actinopterygii</taxon>
        <taxon>Neopterygii</taxon>
        <taxon>Teleostei</taxon>
        <taxon>Neoteleostei</taxon>
        <taxon>Acanthomorphata</taxon>
        <taxon>Eupercaria</taxon>
        <taxon>Perciformes</taxon>
        <taxon>Cottioidei</taxon>
        <taxon>Cottales</taxon>
        <taxon>Liparidae</taxon>
        <taxon>Liparis</taxon>
    </lineage>
</organism>
<dbReference type="EMBL" id="SRLO01002206">
    <property type="protein sequence ID" value="TNN33553.1"/>
    <property type="molecule type" value="Genomic_DNA"/>
</dbReference>
<keyword evidence="3" id="KW-1185">Reference proteome</keyword>
<proteinExistence type="predicted"/>
<evidence type="ECO:0000313" key="2">
    <source>
        <dbReference type="EMBL" id="TNN33553.1"/>
    </source>
</evidence>
<feature type="compositionally biased region" description="Gly residues" evidence="1">
    <location>
        <begin position="286"/>
        <end position="296"/>
    </location>
</feature>
<accession>A0A4Z2EXS7</accession>
<evidence type="ECO:0000313" key="3">
    <source>
        <dbReference type="Proteomes" id="UP000314294"/>
    </source>
</evidence>
<feature type="compositionally biased region" description="Low complexity" evidence="1">
    <location>
        <begin position="253"/>
        <end position="262"/>
    </location>
</feature>
<feature type="compositionally biased region" description="Basic and acidic residues" evidence="1">
    <location>
        <begin position="153"/>
        <end position="167"/>
    </location>
</feature>
<feature type="compositionally biased region" description="Polar residues" evidence="1">
    <location>
        <begin position="199"/>
        <end position="225"/>
    </location>
</feature>
<sequence>MSSLKESEEQTSPPATPLSLGLGLERSSVELSAPNREQINQTGNYMFSQKKKNSPERAFSVLAELVVPINGVFVPLDGVPGRGAHAASAAAATGGLAVLVWRVRAGGGGGCCGRRQVHGLQGAGGVVVVVVVVRVSVHAAHALQPVGVGTQTHVEEQAESRGKTKEKEKKKKKKKKKVPFLRTRCAIGPVAAPGLQVTPAGQSTHPTPRYRSVNQVSAPLSTGTDRPNDRDTPATKTHEPGQTLSCSRPPEQPTTEPTTQPTDRSVQQAKIRSGYIHTKNVREEVGGGVEGWGWTK</sequence>
<reference evidence="2 3" key="1">
    <citation type="submission" date="2019-03" db="EMBL/GenBank/DDBJ databases">
        <title>First draft genome of Liparis tanakae, snailfish: a comprehensive survey of snailfish specific genes.</title>
        <authorList>
            <person name="Kim W."/>
            <person name="Song I."/>
            <person name="Jeong J.-H."/>
            <person name="Kim D."/>
            <person name="Kim S."/>
            <person name="Ryu S."/>
            <person name="Song J.Y."/>
            <person name="Lee S.K."/>
        </authorList>
    </citation>
    <scope>NUCLEOTIDE SEQUENCE [LARGE SCALE GENOMIC DNA]</scope>
    <source>
        <tissue evidence="2">Muscle</tissue>
    </source>
</reference>